<feature type="transmembrane region" description="Helical" evidence="4">
    <location>
        <begin position="318"/>
        <end position="336"/>
    </location>
</feature>
<comment type="caution">
    <text evidence="5">The sequence shown here is derived from an EMBL/GenBank/DDBJ whole genome shotgun (WGS) entry which is preliminary data.</text>
</comment>
<keyword evidence="4" id="KW-0812">Transmembrane</keyword>
<feature type="repeat" description="TPR" evidence="3">
    <location>
        <begin position="492"/>
        <end position="525"/>
    </location>
</feature>
<dbReference type="PANTHER" id="PTHR44227">
    <property type="match status" value="1"/>
</dbReference>
<dbReference type="Proteomes" id="UP000178526">
    <property type="component" value="Unassembled WGS sequence"/>
</dbReference>
<evidence type="ECO:0000256" key="3">
    <source>
        <dbReference type="PROSITE-ProRule" id="PRU00339"/>
    </source>
</evidence>
<dbReference type="SMART" id="SM00028">
    <property type="entry name" value="TPR"/>
    <property type="match status" value="4"/>
</dbReference>
<feature type="transmembrane region" description="Helical" evidence="4">
    <location>
        <begin position="256"/>
        <end position="272"/>
    </location>
</feature>
<keyword evidence="1" id="KW-0677">Repeat</keyword>
<evidence type="ECO:0000313" key="6">
    <source>
        <dbReference type="Proteomes" id="UP000178526"/>
    </source>
</evidence>
<dbReference type="Gene3D" id="1.25.40.10">
    <property type="entry name" value="Tetratricopeptide repeat domain"/>
    <property type="match status" value="3"/>
</dbReference>
<name>A0A1F7RJD8_9BACT</name>
<feature type="transmembrane region" description="Helical" evidence="4">
    <location>
        <begin position="120"/>
        <end position="137"/>
    </location>
</feature>
<feature type="transmembrane region" description="Helical" evidence="4">
    <location>
        <begin position="173"/>
        <end position="204"/>
    </location>
</feature>
<feature type="non-terminal residue" evidence="5">
    <location>
        <position position="574"/>
    </location>
</feature>
<accession>A0A1F7RJD8</accession>
<evidence type="ECO:0000256" key="1">
    <source>
        <dbReference type="ARBA" id="ARBA00022737"/>
    </source>
</evidence>
<feature type="transmembrane region" description="Helical" evidence="4">
    <location>
        <begin position="224"/>
        <end position="244"/>
    </location>
</feature>
<feature type="repeat" description="TPR" evidence="3">
    <location>
        <begin position="424"/>
        <end position="457"/>
    </location>
</feature>
<feature type="transmembrane region" description="Helical" evidence="4">
    <location>
        <begin position="87"/>
        <end position="108"/>
    </location>
</feature>
<evidence type="ECO:0000256" key="4">
    <source>
        <dbReference type="SAM" id="Phobius"/>
    </source>
</evidence>
<dbReference type="EMBL" id="MGDB01000066">
    <property type="protein sequence ID" value="OGL41643.1"/>
    <property type="molecule type" value="Genomic_DNA"/>
</dbReference>
<feature type="transmembrane region" description="Helical" evidence="4">
    <location>
        <begin position="379"/>
        <end position="397"/>
    </location>
</feature>
<proteinExistence type="predicted"/>
<dbReference type="PANTHER" id="PTHR44227:SF3">
    <property type="entry name" value="PROTEIN O-MANNOSYL-TRANSFERASE TMTC4"/>
    <property type="match status" value="1"/>
</dbReference>
<dbReference type="Pfam" id="PF13414">
    <property type="entry name" value="TPR_11"/>
    <property type="match status" value="3"/>
</dbReference>
<dbReference type="SUPFAM" id="SSF48452">
    <property type="entry name" value="TPR-like"/>
    <property type="match status" value="1"/>
</dbReference>
<keyword evidence="4" id="KW-0472">Membrane</keyword>
<feature type="transmembrane region" description="Helical" evidence="4">
    <location>
        <begin position="143"/>
        <end position="164"/>
    </location>
</feature>
<evidence type="ECO:0000313" key="5">
    <source>
        <dbReference type="EMBL" id="OGL41643.1"/>
    </source>
</evidence>
<dbReference type="InterPro" id="IPR052346">
    <property type="entry name" value="O-mannosyl-transferase_TMTC"/>
</dbReference>
<dbReference type="PROSITE" id="PS50293">
    <property type="entry name" value="TPR_REGION"/>
    <property type="match status" value="3"/>
</dbReference>
<dbReference type="AlphaFoldDB" id="A0A1F7RJD8"/>
<feature type="repeat" description="TPR" evidence="3">
    <location>
        <begin position="458"/>
        <end position="491"/>
    </location>
</feature>
<dbReference type="InterPro" id="IPR019734">
    <property type="entry name" value="TPR_rpt"/>
</dbReference>
<keyword evidence="4" id="KW-1133">Transmembrane helix</keyword>
<evidence type="ECO:0000256" key="2">
    <source>
        <dbReference type="ARBA" id="ARBA00022803"/>
    </source>
</evidence>
<organism evidence="5 6">
    <name type="scientific">Candidatus Schekmanbacteria bacterium GWA2_38_11</name>
    <dbReference type="NCBI Taxonomy" id="1817876"/>
    <lineage>
        <taxon>Bacteria</taxon>
        <taxon>Candidatus Schekmaniibacteriota</taxon>
    </lineage>
</organism>
<feature type="repeat" description="TPR" evidence="3">
    <location>
        <begin position="526"/>
        <end position="559"/>
    </location>
</feature>
<feature type="transmembrane region" description="Helical" evidence="4">
    <location>
        <begin position="348"/>
        <end position="367"/>
    </location>
</feature>
<reference evidence="5 6" key="1">
    <citation type="journal article" date="2016" name="Nat. Commun.">
        <title>Thousands of microbial genomes shed light on interconnected biogeochemical processes in an aquifer system.</title>
        <authorList>
            <person name="Anantharaman K."/>
            <person name="Brown C.T."/>
            <person name="Hug L.A."/>
            <person name="Sharon I."/>
            <person name="Castelle C.J."/>
            <person name="Probst A.J."/>
            <person name="Thomas B.C."/>
            <person name="Singh A."/>
            <person name="Wilkins M.J."/>
            <person name="Karaoz U."/>
            <person name="Brodie E.L."/>
            <person name="Williams K.H."/>
            <person name="Hubbard S.S."/>
            <person name="Banfield J.F."/>
        </authorList>
    </citation>
    <scope>NUCLEOTIDE SEQUENCE [LARGE SCALE GENOMIC DNA]</scope>
</reference>
<dbReference type="InterPro" id="IPR011990">
    <property type="entry name" value="TPR-like_helical_dom_sf"/>
</dbReference>
<sequence>MSRSLRCDLLEKKRNFIILLLFLILGFSIYSNSFTVPFHYDDRVLISENEKLHNLKLFLEKEFFTSNRPILLLTFALNYSLVGESPFGYHLVNLIFHILTAFLIYLILDEIFLRMHLDNGLFPALSSSLIFLTHPLATEAVTYISSRSSVMSGFFYLLSLYFFIKACNKKKNYFIYSAGSLISFLLSVGCKEIGITLPAVFLLFDYYFISGEDGERISANFKRFHLPLIATGIFIVFLKFKFALSLSSPDMAQRDFLAHIYSSSFAVIFYLKKFLLPMNLNIDPDFPLIDSILKWRFVISFLLMLGLLVISKKIGSKAKLISFSILWFFLTLSPHLFIRLKDVMAERWLYLTLAGFGFFAAGLLANSRSRVFSAKHEEGIYMPVAVVMVFVILFFSIETYSRNDIWGSSISLWSDAAKKSPNKFRPYNNLGEAYAAEGEDDRAIEEYKKAIELNPKAERVLYNLGNVYSRKGEVSAAIDAYTRAVEINPSYAKAYNNLGSLYLNNGDYEKAKEEFLKAIKIEPRFPQAYNNLGNAYSKSGMPSKAILEYIKAIRIDPKYATAHYNLAREFYTIR</sequence>
<protein>
    <submittedName>
        <fullName evidence="5">Uncharacterized protein</fullName>
    </submittedName>
</protein>
<gene>
    <name evidence="5" type="ORF">A2042_03710</name>
</gene>
<feature type="transmembrane region" description="Helical" evidence="4">
    <location>
        <begin position="292"/>
        <end position="311"/>
    </location>
</feature>
<dbReference type="PROSITE" id="PS50005">
    <property type="entry name" value="TPR"/>
    <property type="match status" value="4"/>
</dbReference>
<keyword evidence="2 3" id="KW-0802">TPR repeat</keyword>